<feature type="transmembrane region" description="Helical" evidence="1">
    <location>
        <begin position="12"/>
        <end position="31"/>
    </location>
</feature>
<name>A0A1M6BYU0_9RHOB</name>
<keyword evidence="1" id="KW-1133">Transmembrane helix</keyword>
<feature type="transmembrane region" description="Helical" evidence="1">
    <location>
        <begin position="107"/>
        <end position="128"/>
    </location>
</feature>
<feature type="transmembrane region" description="Helical" evidence="1">
    <location>
        <begin position="37"/>
        <end position="58"/>
    </location>
</feature>
<dbReference type="EMBL" id="FQYO01000002">
    <property type="protein sequence ID" value="SHI53751.1"/>
    <property type="molecule type" value="Genomic_DNA"/>
</dbReference>
<dbReference type="InterPro" id="IPR007896">
    <property type="entry name" value="BTP_bacteria"/>
</dbReference>
<dbReference type="RefSeq" id="WP_073326646.1">
    <property type="nucleotide sequence ID" value="NZ_FQYO01000002.1"/>
</dbReference>
<dbReference type="Pfam" id="PF05232">
    <property type="entry name" value="BTP"/>
    <property type="match status" value="2"/>
</dbReference>
<organism evidence="3 4">
    <name type="scientific">Wenxinia saemankumensis</name>
    <dbReference type="NCBI Taxonomy" id="1447782"/>
    <lineage>
        <taxon>Bacteria</taxon>
        <taxon>Pseudomonadati</taxon>
        <taxon>Pseudomonadota</taxon>
        <taxon>Alphaproteobacteria</taxon>
        <taxon>Rhodobacterales</taxon>
        <taxon>Roseobacteraceae</taxon>
        <taxon>Wenxinia</taxon>
    </lineage>
</organism>
<protein>
    <submittedName>
        <fullName evidence="3">Uncharacterized membrane protein</fullName>
    </submittedName>
</protein>
<accession>A0A1M6BYU0</accession>
<dbReference type="Proteomes" id="UP000184292">
    <property type="component" value="Unassembled WGS sequence"/>
</dbReference>
<keyword evidence="1" id="KW-0812">Transmembrane</keyword>
<reference evidence="3 4" key="1">
    <citation type="submission" date="2016-11" db="EMBL/GenBank/DDBJ databases">
        <authorList>
            <person name="Jaros S."/>
            <person name="Januszkiewicz K."/>
            <person name="Wedrychowicz H."/>
        </authorList>
    </citation>
    <scope>NUCLEOTIDE SEQUENCE [LARGE SCALE GENOMIC DNA]</scope>
    <source>
        <strain evidence="3 4">DSM 100565</strain>
    </source>
</reference>
<dbReference type="STRING" id="1447782.SAMN05444417_0911"/>
<sequence length="143" mass="16111">MRSFTDRLRHALLFEAIALVLVVPASSLLFHQPVHSMGVIVVVSAAVAALWNMVYNWLFDRATLRLRGRTAKTLPLRVLHAVLFEGGLLVLLLPFIAWYLGVTLWQALAMDVALALFYVVYAFVYNWVYDRVFPVPDVPARAG</sequence>
<feature type="transmembrane region" description="Helical" evidence="1">
    <location>
        <begin position="78"/>
        <end position="101"/>
    </location>
</feature>
<dbReference type="OrthoDB" id="1631120at2"/>
<evidence type="ECO:0000256" key="1">
    <source>
        <dbReference type="SAM" id="Phobius"/>
    </source>
</evidence>
<dbReference type="AlphaFoldDB" id="A0A1M6BYU0"/>
<evidence type="ECO:0000259" key="2">
    <source>
        <dbReference type="Pfam" id="PF05232"/>
    </source>
</evidence>
<keyword evidence="1" id="KW-0472">Membrane</keyword>
<proteinExistence type="predicted"/>
<evidence type="ECO:0000313" key="4">
    <source>
        <dbReference type="Proteomes" id="UP000184292"/>
    </source>
</evidence>
<feature type="domain" description="Chlorhexidine efflux transporter" evidence="2">
    <location>
        <begin position="72"/>
        <end position="134"/>
    </location>
</feature>
<gene>
    <name evidence="3" type="ORF">SAMN05444417_0911</name>
</gene>
<dbReference type="NCBIfam" id="NF033664">
    <property type="entry name" value="PACE_transport"/>
    <property type="match status" value="1"/>
</dbReference>
<dbReference type="InterPro" id="IPR058208">
    <property type="entry name" value="PACE"/>
</dbReference>
<evidence type="ECO:0000313" key="3">
    <source>
        <dbReference type="EMBL" id="SHI53751.1"/>
    </source>
</evidence>
<feature type="domain" description="Chlorhexidine efflux transporter" evidence="2">
    <location>
        <begin position="2"/>
        <end position="64"/>
    </location>
</feature>
<keyword evidence="4" id="KW-1185">Reference proteome</keyword>